<sequence>MNILLDSVCPCCERTAVLELKAEAAAHDPQQIDIIVQCHFCGAVLNQFVAIDEMEMCGG</sequence>
<dbReference type="AlphaFoldDB" id="A0A0A3Z8A8"/>
<dbReference type="EMBL" id="JRUQ01000018">
    <property type="protein sequence ID" value="KGT95327.1"/>
    <property type="molecule type" value="Genomic_DNA"/>
</dbReference>
<protein>
    <submittedName>
        <fullName evidence="1">Uncharacterized protein</fullName>
    </submittedName>
</protein>
<dbReference type="Proteomes" id="UP000030351">
    <property type="component" value="Unassembled WGS sequence"/>
</dbReference>
<name>A0A0A3Z8A8_9GAMM</name>
<evidence type="ECO:0000313" key="1">
    <source>
        <dbReference type="EMBL" id="KGT95327.1"/>
    </source>
</evidence>
<reference evidence="1 2" key="1">
    <citation type="submission" date="2014-10" db="EMBL/GenBank/DDBJ databases">
        <title>Genome sequence of Erwinia typographi M043b.</title>
        <authorList>
            <person name="Chan K.-G."/>
            <person name="Tan W.-S."/>
        </authorList>
    </citation>
    <scope>NUCLEOTIDE SEQUENCE [LARGE SCALE GENOMIC DNA]</scope>
    <source>
        <strain evidence="1 2">M043b</strain>
    </source>
</reference>
<dbReference type="RefSeq" id="WP_034888918.1">
    <property type="nucleotide sequence ID" value="NZ_JRUQ01000018.1"/>
</dbReference>
<evidence type="ECO:0000313" key="2">
    <source>
        <dbReference type="Proteomes" id="UP000030351"/>
    </source>
</evidence>
<accession>A0A0A3Z8A8</accession>
<keyword evidence="2" id="KW-1185">Reference proteome</keyword>
<proteinExistence type="predicted"/>
<dbReference type="STRING" id="371042.NG99_04735"/>
<organism evidence="1 2">
    <name type="scientific">Erwinia typographi</name>
    <dbReference type="NCBI Taxonomy" id="371042"/>
    <lineage>
        <taxon>Bacteria</taxon>
        <taxon>Pseudomonadati</taxon>
        <taxon>Pseudomonadota</taxon>
        <taxon>Gammaproteobacteria</taxon>
        <taxon>Enterobacterales</taxon>
        <taxon>Erwiniaceae</taxon>
        <taxon>Erwinia</taxon>
    </lineage>
</organism>
<dbReference type="OrthoDB" id="7068912at2"/>
<gene>
    <name evidence="1" type="ORF">NG99_04735</name>
</gene>
<comment type="caution">
    <text evidence="1">The sequence shown here is derived from an EMBL/GenBank/DDBJ whole genome shotgun (WGS) entry which is preliminary data.</text>
</comment>